<keyword evidence="8" id="KW-1185">Reference proteome</keyword>
<evidence type="ECO:0000256" key="4">
    <source>
        <dbReference type="ARBA" id="ARBA00022989"/>
    </source>
</evidence>
<dbReference type="Pfam" id="PF13520">
    <property type="entry name" value="AA_permease_2"/>
    <property type="match status" value="1"/>
</dbReference>
<feature type="transmembrane region" description="Helical" evidence="6">
    <location>
        <begin position="219"/>
        <end position="238"/>
    </location>
</feature>
<feature type="transmembrane region" description="Helical" evidence="6">
    <location>
        <begin position="518"/>
        <end position="537"/>
    </location>
</feature>
<evidence type="ECO:0000256" key="2">
    <source>
        <dbReference type="ARBA" id="ARBA00022448"/>
    </source>
</evidence>
<feature type="transmembrane region" description="Helical" evidence="6">
    <location>
        <begin position="144"/>
        <end position="166"/>
    </location>
</feature>
<gene>
    <name evidence="7" type="primary">CTR</name>
    <name evidence="7" type="ORF">O9K51_03643</name>
</gene>
<feature type="transmembrane region" description="Helical" evidence="6">
    <location>
        <begin position="484"/>
        <end position="506"/>
    </location>
</feature>
<reference evidence="7" key="1">
    <citation type="submission" date="2023-01" db="EMBL/GenBank/DDBJ databases">
        <title>The growth and conidiation of Purpureocillium lavendulum are regulated by nitrogen source and histone H3K14 acetylation.</title>
        <authorList>
            <person name="Tang P."/>
            <person name="Han J."/>
            <person name="Zhang C."/>
            <person name="Tang P."/>
            <person name="Qi F."/>
            <person name="Zhang K."/>
            <person name="Liang L."/>
        </authorList>
    </citation>
    <scope>NUCLEOTIDE SEQUENCE</scope>
    <source>
        <strain evidence="7">YMF1.00683</strain>
    </source>
</reference>
<feature type="transmembrane region" description="Helical" evidence="6">
    <location>
        <begin position="429"/>
        <end position="449"/>
    </location>
</feature>
<accession>A0AB34G1E4</accession>
<keyword evidence="7" id="KW-0808">Transferase</keyword>
<organism evidence="7 8">
    <name type="scientific">Purpureocillium lavendulum</name>
    <dbReference type="NCBI Taxonomy" id="1247861"/>
    <lineage>
        <taxon>Eukaryota</taxon>
        <taxon>Fungi</taxon>
        <taxon>Dikarya</taxon>
        <taxon>Ascomycota</taxon>
        <taxon>Pezizomycotina</taxon>
        <taxon>Sordariomycetes</taxon>
        <taxon>Hypocreomycetidae</taxon>
        <taxon>Hypocreales</taxon>
        <taxon>Ophiocordycipitaceae</taxon>
        <taxon>Purpureocillium</taxon>
    </lineage>
</organism>
<evidence type="ECO:0000256" key="1">
    <source>
        <dbReference type="ARBA" id="ARBA00004141"/>
    </source>
</evidence>
<dbReference type="GO" id="GO:0016020">
    <property type="term" value="C:membrane"/>
    <property type="evidence" value="ECO:0007669"/>
    <property type="project" value="UniProtKB-SubCell"/>
</dbReference>
<dbReference type="AlphaFoldDB" id="A0AB34G1E4"/>
<feature type="transmembrane region" description="Helical" evidence="6">
    <location>
        <begin position="61"/>
        <end position="78"/>
    </location>
</feature>
<keyword evidence="2" id="KW-0813">Transport</keyword>
<keyword evidence="7" id="KW-0418">Kinase</keyword>
<evidence type="ECO:0000256" key="6">
    <source>
        <dbReference type="SAM" id="Phobius"/>
    </source>
</evidence>
<feature type="transmembrane region" description="Helical" evidence="6">
    <location>
        <begin position="351"/>
        <end position="372"/>
    </location>
</feature>
<comment type="subcellular location">
    <subcellularLocation>
        <location evidence="1">Membrane</location>
        <topology evidence="1">Multi-pass membrane protein</topology>
    </subcellularLocation>
</comment>
<dbReference type="EMBL" id="JAQHRD010000002">
    <property type="protein sequence ID" value="KAJ6445237.1"/>
    <property type="molecule type" value="Genomic_DNA"/>
</dbReference>
<keyword evidence="4 6" id="KW-1133">Transmembrane helix</keyword>
<evidence type="ECO:0000256" key="3">
    <source>
        <dbReference type="ARBA" id="ARBA00022692"/>
    </source>
</evidence>
<dbReference type="PANTHER" id="PTHR45649">
    <property type="entry name" value="AMINO-ACID PERMEASE BAT1"/>
    <property type="match status" value="1"/>
</dbReference>
<protein>
    <submittedName>
        <fullName evidence="7">Kinase-like protein</fullName>
    </submittedName>
</protein>
<evidence type="ECO:0000256" key="5">
    <source>
        <dbReference type="ARBA" id="ARBA00023136"/>
    </source>
</evidence>
<evidence type="ECO:0000313" key="8">
    <source>
        <dbReference type="Proteomes" id="UP001163105"/>
    </source>
</evidence>
<comment type="caution">
    <text evidence="7">The sequence shown here is derived from an EMBL/GenBank/DDBJ whole genome shotgun (WGS) entry which is preliminary data.</text>
</comment>
<keyword evidence="5 6" id="KW-0472">Membrane</keyword>
<dbReference type="PANTHER" id="PTHR45649:SF25">
    <property type="entry name" value="TRANSPORTER, PUTATIVE (EUROFUNG)-RELATED"/>
    <property type="match status" value="1"/>
</dbReference>
<keyword evidence="3 6" id="KW-0812">Transmembrane</keyword>
<dbReference type="GO" id="GO:0022857">
    <property type="term" value="F:transmembrane transporter activity"/>
    <property type="evidence" value="ECO:0007669"/>
    <property type="project" value="InterPro"/>
</dbReference>
<name>A0AB34G1E4_9HYPO</name>
<feature type="transmembrane region" description="Helical" evidence="6">
    <location>
        <begin position="297"/>
        <end position="318"/>
    </location>
</feature>
<dbReference type="GO" id="GO:0016301">
    <property type="term" value="F:kinase activity"/>
    <property type="evidence" value="ECO:0007669"/>
    <property type="project" value="UniProtKB-KW"/>
</dbReference>
<feature type="transmembrane region" description="Helical" evidence="6">
    <location>
        <begin position="98"/>
        <end position="123"/>
    </location>
</feature>
<dbReference type="InterPro" id="IPR002293">
    <property type="entry name" value="AA/rel_permease1"/>
</dbReference>
<sequence>MEKGRQLRQGGSSMPAAFDDTTRNRWTFPTWGAVVDMDVTREWVVAPIPPGVSPGITSEDISSGLAATLLFVGISGLLDEQLSKHKLIRITSGGSGGAIYAYIFGWVGTIALFMILAELASMAPTAGGQYHWAAMLAPAKHMKILSFATGWLAVLGWQTAFAASAFLTGSMIQGAAKLANNAYDALPWQATLICWCSLSLALGINLVGGKLLPRAEVVLLILHIVGFFAILIPLVYMAEHNTADQVFLSFQNGGHFKTQGLSWFVGMTTCAFAFGGADGAVHMAEEVANASKVIPRALMLSVAINGFLGFGILIAMMFCAGPDLGGKLGEITGYPFMGIFLEATNSVSGSLAMSAIVIVFYILAVMGLLATASRQLWSFSRDRGVPGWRWWSRITSRQLPVPALMISVTVSWLLALIRIGSHVAMEDIVSMAISGIYLSYLVVAVLLFIRRVRGDISIYNDSGDDIINVPGAKLVWGPFRVPNILGTIINGYAIIYITIIVFFSFWPSMMEPTVKEMNWSILAIGGAMFFAMLYYIFRARHVYSGPVVDLSL</sequence>
<feature type="transmembrane region" description="Helical" evidence="6">
    <location>
        <begin position="399"/>
        <end position="417"/>
    </location>
</feature>
<feature type="transmembrane region" description="Helical" evidence="6">
    <location>
        <begin position="186"/>
        <end position="207"/>
    </location>
</feature>
<feature type="transmembrane region" description="Helical" evidence="6">
    <location>
        <begin position="258"/>
        <end position="277"/>
    </location>
</feature>
<dbReference type="Proteomes" id="UP001163105">
    <property type="component" value="Unassembled WGS sequence"/>
</dbReference>
<evidence type="ECO:0000313" key="7">
    <source>
        <dbReference type="EMBL" id="KAJ6445237.1"/>
    </source>
</evidence>
<proteinExistence type="predicted"/>
<dbReference type="Gene3D" id="1.20.1740.10">
    <property type="entry name" value="Amino acid/polyamine transporter I"/>
    <property type="match status" value="1"/>
</dbReference>